<keyword evidence="3 5" id="KW-1133">Transmembrane helix</keyword>
<dbReference type="SUPFAM" id="SSF161084">
    <property type="entry name" value="MAPEG domain-like"/>
    <property type="match status" value="1"/>
</dbReference>
<sequence>MPLPVTLTIAAACAIANLWLASRVVPGRLRGVAVGDGGDPGMTARMRAHANFAEYAPIVLVLLAAIELSGGARWWLWCAGAVFVVGRLAHAIGMTRPSPNPFRAGGILSTWAVTAALAGWALVLAYGA</sequence>
<evidence type="ECO:0000256" key="4">
    <source>
        <dbReference type="ARBA" id="ARBA00023136"/>
    </source>
</evidence>
<dbReference type="PANTHER" id="PTHR35814">
    <property type="match status" value="1"/>
</dbReference>
<feature type="transmembrane region" description="Helical" evidence="5">
    <location>
        <begin position="104"/>
        <end position="126"/>
    </location>
</feature>
<feature type="transmembrane region" description="Helical" evidence="5">
    <location>
        <begin position="52"/>
        <end position="68"/>
    </location>
</feature>
<dbReference type="InterPro" id="IPR001129">
    <property type="entry name" value="Membr-assoc_MAPEG"/>
</dbReference>
<name>A0ABX1CRW1_9SPHN</name>
<dbReference type="PANTHER" id="PTHR35814:SF1">
    <property type="entry name" value="GLUTATHIONE S-TRANSFERASE-RELATED"/>
    <property type="match status" value="1"/>
</dbReference>
<dbReference type="RefSeq" id="WP_168135245.1">
    <property type="nucleotide sequence ID" value="NZ_JAAVJH010000009.1"/>
</dbReference>
<protein>
    <submittedName>
        <fullName evidence="6">MAPEG family protein</fullName>
    </submittedName>
</protein>
<proteinExistence type="predicted"/>
<keyword evidence="4 5" id="KW-0472">Membrane</keyword>
<comment type="caution">
    <text evidence="6">The sequence shown here is derived from an EMBL/GenBank/DDBJ whole genome shotgun (WGS) entry which is preliminary data.</text>
</comment>
<evidence type="ECO:0000313" key="7">
    <source>
        <dbReference type="Proteomes" id="UP000732399"/>
    </source>
</evidence>
<evidence type="ECO:0000256" key="3">
    <source>
        <dbReference type="ARBA" id="ARBA00022989"/>
    </source>
</evidence>
<evidence type="ECO:0000256" key="5">
    <source>
        <dbReference type="SAM" id="Phobius"/>
    </source>
</evidence>
<keyword evidence="2 5" id="KW-0812">Transmembrane</keyword>
<dbReference type="EMBL" id="JAAVJH010000009">
    <property type="protein sequence ID" value="NJR79688.1"/>
    <property type="molecule type" value="Genomic_DNA"/>
</dbReference>
<reference evidence="6 7" key="1">
    <citation type="submission" date="2020-03" db="EMBL/GenBank/DDBJ databases">
        <authorList>
            <person name="Wang L."/>
            <person name="He N."/>
            <person name="Li Y."/>
            <person name="Fang Y."/>
            <person name="Zhang F."/>
        </authorList>
    </citation>
    <scope>NUCLEOTIDE SEQUENCE [LARGE SCALE GENOMIC DNA]</scope>
    <source>
        <strain evidence="6 7">36D10-4-7</strain>
    </source>
</reference>
<evidence type="ECO:0000313" key="6">
    <source>
        <dbReference type="EMBL" id="NJR79688.1"/>
    </source>
</evidence>
<dbReference type="Proteomes" id="UP000732399">
    <property type="component" value="Unassembled WGS sequence"/>
</dbReference>
<dbReference type="Pfam" id="PF01124">
    <property type="entry name" value="MAPEG"/>
    <property type="match status" value="1"/>
</dbReference>
<keyword evidence="7" id="KW-1185">Reference proteome</keyword>
<gene>
    <name evidence="6" type="ORF">HBH26_13960</name>
</gene>
<comment type="subcellular location">
    <subcellularLocation>
        <location evidence="1">Membrane</location>
    </subcellularLocation>
</comment>
<evidence type="ECO:0000256" key="1">
    <source>
        <dbReference type="ARBA" id="ARBA00004370"/>
    </source>
</evidence>
<dbReference type="InterPro" id="IPR023352">
    <property type="entry name" value="MAPEG-like_dom_sf"/>
</dbReference>
<dbReference type="Gene3D" id="1.20.120.550">
    <property type="entry name" value="Membrane associated eicosanoid/glutathione metabolism-like domain"/>
    <property type="match status" value="1"/>
</dbReference>
<evidence type="ECO:0000256" key="2">
    <source>
        <dbReference type="ARBA" id="ARBA00022692"/>
    </source>
</evidence>
<organism evidence="6 7">
    <name type="scientific">Sphingomonas corticis</name>
    <dbReference type="NCBI Taxonomy" id="2722791"/>
    <lineage>
        <taxon>Bacteria</taxon>
        <taxon>Pseudomonadati</taxon>
        <taxon>Pseudomonadota</taxon>
        <taxon>Alphaproteobacteria</taxon>
        <taxon>Sphingomonadales</taxon>
        <taxon>Sphingomonadaceae</taxon>
        <taxon>Sphingomonas</taxon>
    </lineage>
</organism>
<feature type="transmembrane region" description="Helical" evidence="5">
    <location>
        <begin position="6"/>
        <end position="25"/>
    </location>
</feature>
<accession>A0ABX1CRW1</accession>